<evidence type="ECO:0000256" key="1">
    <source>
        <dbReference type="ARBA" id="ARBA00009437"/>
    </source>
</evidence>
<protein>
    <submittedName>
        <fullName evidence="6">DNA-binding transcriptional LysR family regulator</fullName>
    </submittedName>
</protein>
<dbReference type="GO" id="GO:0043565">
    <property type="term" value="F:sequence-specific DNA binding"/>
    <property type="evidence" value="ECO:0007669"/>
    <property type="project" value="TreeGrafter"/>
</dbReference>
<dbReference type="PANTHER" id="PTHR30427">
    <property type="entry name" value="TRANSCRIPTIONAL ACTIVATOR PROTEIN LYSR"/>
    <property type="match status" value="1"/>
</dbReference>
<accession>A0A366DPT0</accession>
<keyword evidence="3 6" id="KW-0238">DNA-binding</keyword>
<dbReference type="GO" id="GO:0010628">
    <property type="term" value="P:positive regulation of gene expression"/>
    <property type="evidence" value="ECO:0007669"/>
    <property type="project" value="TreeGrafter"/>
</dbReference>
<dbReference type="Proteomes" id="UP000252893">
    <property type="component" value="Unassembled WGS sequence"/>
</dbReference>
<dbReference type="SUPFAM" id="SSF53850">
    <property type="entry name" value="Periplasmic binding protein-like II"/>
    <property type="match status" value="1"/>
</dbReference>
<dbReference type="PRINTS" id="PR00039">
    <property type="entry name" value="HTHLYSR"/>
</dbReference>
<dbReference type="AlphaFoldDB" id="A0A366DPT0"/>
<keyword evidence="4" id="KW-0804">Transcription</keyword>
<name>A0A366DPT0_9HYPH</name>
<comment type="caution">
    <text evidence="6">The sequence shown here is derived from an EMBL/GenBank/DDBJ whole genome shotgun (WGS) entry which is preliminary data.</text>
</comment>
<keyword evidence="2" id="KW-0805">Transcription regulation</keyword>
<dbReference type="Gene3D" id="1.10.10.10">
    <property type="entry name" value="Winged helix-like DNA-binding domain superfamily/Winged helix DNA-binding domain"/>
    <property type="match status" value="1"/>
</dbReference>
<evidence type="ECO:0000256" key="4">
    <source>
        <dbReference type="ARBA" id="ARBA00023163"/>
    </source>
</evidence>
<dbReference type="Pfam" id="PF00126">
    <property type="entry name" value="HTH_1"/>
    <property type="match status" value="1"/>
</dbReference>
<keyword evidence="7" id="KW-1185">Reference proteome</keyword>
<comment type="similarity">
    <text evidence="1">Belongs to the LysR transcriptional regulatory family.</text>
</comment>
<dbReference type="GO" id="GO:0003700">
    <property type="term" value="F:DNA-binding transcription factor activity"/>
    <property type="evidence" value="ECO:0007669"/>
    <property type="project" value="InterPro"/>
</dbReference>
<dbReference type="InterPro" id="IPR000847">
    <property type="entry name" value="LysR_HTH_N"/>
</dbReference>
<gene>
    <name evidence="6" type="ORF">DFR47_1079</name>
</gene>
<dbReference type="RefSeq" id="WP_113945439.1">
    <property type="nucleotide sequence ID" value="NZ_JBHEEG010000009.1"/>
</dbReference>
<proteinExistence type="inferred from homology"/>
<dbReference type="InterPro" id="IPR036390">
    <property type="entry name" value="WH_DNA-bd_sf"/>
</dbReference>
<dbReference type="PANTHER" id="PTHR30427:SF1">
    <property type="entry name" value="TRANSCRIPTIONAL ACTIVATOR PROTEIN LYSR"/>
    <property type="match status" value="1"/>
</dbReference>
<dbReference type="OrthoDB" id="7260751at2"/>
<dbReference type="InterPro" id="IPR036388">
    <property type="entry name" value="WH-like_DNA-bd_sf"/>
</dbReference>
<dbReference type="InterPro" id="IPR005119">
    <property type="entry name" value="LysR_subst-bd"/>
</dbReference>
<evidence type="ECO:0000259" key="5">
    <source>
        <dbReference type="PROSITE" id="PS50931"/>
    </source>
</evidence>
<evidence type="ECO:0000313" key="7">
    <source>
        <dbReference type="Proteomes" id="UP000252893"/>
    </source>
</evidence>
<evidence type="ECO:0000256" key="3">
    <source>
        <dbReference type="ARBA" id="ARBA00023125"/>
    </source>
</evidence>
<sequence length="302" mass="34005">MIKIIDLEAYRAVMSTGSTQGAAELLGISQSAVSRRINQLEEELGIQLFIREGARIVPSRLNELLETHVADVLERVHILDDAANKIRSGRYENALLRIAVPPGICRKIMPKIIAGFLDKYPQTRFEILHGTYDVISRMLDEKQAEIGFLRLPFRDSNFMYSDVIIARSVCVMAKDHPLTKHKIIRPENLRDEPLVLLGRRRSPRHDLDLVFSSHGVRPKIRLEAHSVSSACGFSAEGIGVSIVNSLLVQDCMDLDTEVRLFLPDVPHHFAFVYPDKPRLPELGAEFITYATGYLQALEPFPA</sequence>
<dbReference type="Pfam" id="PF03466">
    <property type="entry name" value="LysR_substrate"/>
    <property type="match status" value="1"/>
</dbReference>
<dbReference type="Gene3D" id="3.40.190.290">
    <property type="match status" value="1"/>
</dbReference>
<feature type="domain" description="HTH lysR-type" evidence="5">
    <location>
        <begin position="2"/>
        <end position="59"/>
    </location>
</feature>
<dbReference type="PROSITE" id="PS50931">
    <property type="entry name" value="HTH_LYSR"/>
    <property type="match status" value="1"/>
</dbReference>
<dbReference type="SUPFAM" id="SSF46785">
    <property type="entry name" value="Winged helix' DNA-binding domain"/>
    <property type="match status" value="1"/>
</dbReference>
<evidence type="ECO:0000256" key="2">
    <source>
        <dbReference type="ARBA" id="ARBA00023015"/>
    </source>
</evidence>
<organism evidence="6 7">
    <name type="scientific">Pseudochrobactrum asaccharolyticum</name>
    <dbReference type="NCBI Taxonomy" id="354351"/>
    <lineage>
        <taxon>Bacteria</taxon>
        <taxon>Pseudomonadati</taxon>
        <taxon>Pseudomonadota</taxon>
        <taxon>Alphaproteobacteria</taxon>
        <taxon>Hyphomicrobiales</taxon>
        <taxon>Brucellaceae</taxon>
        <taxon>Pseudochrobactrum</taxon>
    </lineage>
</organism>
<dbReference type="EMBL" id="QNRH01000007">
    <property type="protein sequence ID" value="RBO92111.1"/>
    <property type="molecule type" value="Genomic_DNA"/>
</dbReference>
<evidence type="ECO:0000313" key="6">
    <source>
        <dbReference type="EMBL" id="RBO92111.1"/>
    </source>
</evidence>
<reference evidence="6 7" key="1">
    <citation type="submission" date="2018-06" db="EMBL/GenBank/DDBJ databases">
        <title>Genomic Encyclopedia of Type Strains, Phase IV (KMG-IV): sequencing the most valuable type-strain genomes for metagenomic binning, comparative biology and taxonomic classification.</title>
        <authorList>
            <person name="Goeker M."/>
        </authorList>
    </citation>
    <scope>NUCLEOTIDE SEQUENCE [LARGE SCALE GENOMIC DNA]</scope>
    <source>
        <strain evidence="6 7">DSM 25619</strain>
    </source>
</reference>